<organism evidence="1 2">
    <name type="scientific">Atta colombica</name>
    <dbReference type="NCBI Taxonomy" id="520822"/>
    <lineage>
        <taxon>Eukaryota</taxon>
        <taxon>Metazoa</taxon>
        <taxon>Ecdysozoa</taxon>
        <taxon>Arthropoda</taxon>
        <taxon>Hexapoda</taxon>
        <taxon>Insecta</taxon>
        <taxon>Pterygota</taxon>
        <taxon>Neoptera</taxon>
        <taxon>Endopterygota</taxon>
        <taxon>Hymenoptera</taxon>
        <taxon>Apocrita</taxon>
        <taxon>Aculeata</taxon>
        <taxon>Formicoidea</taxon>
        <taxon>Formicidae</taxon>
        <taxon>Myrmicinae</taxon>
        <taxon>Atta</taxon>
    </lineage>
</organism>
<evidence type="ECO:0000313" key="2">
    <source>
        <dbReference type="Proteomes" id="UP000078540"/>
    </source>
</evidence>
<evidence type="ECO:0000313" key="1">
    <source>
        <dbReference type="EMBL" id="KYM80548.1"/>
    </source>
</evidence>
<protein>
    <submittedName>
        <fullName evidence="1">Uncharacterized protein</fullName>
    </submittedName>
</protein>
<accession>A0A195B7P6</accession>
<gene>
    <name evidence="1" type="ORF">ALC53_09100</name>
</gene>
<dbReference type="AlphaFoldDB" id="A0A195B7P6"/>
<proteinExistence type="predicted"/>
<dbReference type="EMBL" id="KQ976565">
    <property type="protein sequence ID" value="KYM80548.1"/>
    <property type="molecule type" value="Genomic_DNA"/>
</dbReference>
<name>A0A195B7P6_9HYME</name>
<keyword evidence="2" id="KW-1185">Reference proteome</keyword>
<reference evidence="1 2" key="1">
    <citation type="submission" date="2015-09" db="EMBL/GenBank/DDBJ databases">
        <title>Atta colombica WGS genome.</title>
        <authorList>
            <person name="Nygaard S."/>
            <person name="Hu H."/>
            <person name="Boomsma J."/>
            <person name="Zhang G."/>
        </authorList>
    </citation>
    <scope>NUCLEOTIDE SEQUENCE [LARGE SCALE GENOMIC DNA]</scope>
    <source>
        <strain evidence="1">Treedump-2</strain>
        <tissue evidence="1">Whole body</tissue>
    </source>
</reference>
<sequence length="57" mass="6752">MNYRKQKQDNVGIKLKECNLLKNNEIKIMPIYRLIIRDMNGYLRIFLVIMLLGANPS</sequence>
<dbReference type="Proteomes" id="UP000078540">
    <property type="component" value="Unassembled WGS sequence"/>
</dbReference>